<sequence>MRIFIKNAVDPALIPITDDVNEKANLFGDVDKVKMDEIQINTDDSDLEAKRKALLKKLRKENIAFEEKEDNSSFYVGKVFRARMIPTKYEYFIWWWAMSDFGHWCQYGVKWSFLPLDTLYLKRTLGQKFFHMKAFYGQEYGTRQDNGGTMENSITN</sequence>
<protein>
    <submittedName>
        <fullName evidence="1">Uncharacterized protein</fullName>
    </submittedName>
</protein>
<evidence type="ECO:0000313" key="2">
    <source>
        <dbReference type="Proteomes" id="UP001172457"/>
    </source>
</evidence>
<keyword evidence="2" id="KW-1185">Reference proteome</keyword>
<dbReference type="AlphaFoldDB" id="A0AA38U252"/>
<dbReference type="Proteomes" id="UP001172457">
    <property type="component" value="Chromosome 1"/>
</dbReference>
<name>A0AA38U252_9ASTR</name>
<dbReference type="EMBL" id="JARYMX010000001">
    <property type="protein sequence ID" value="KAJ9565781.1"/>
    <property type="molecule type" value="Genomic_DNA"/>
</dbReference>
<organism evidence="1 2">
    <name type="scientific">Centaurea solstitialis</name>
    <name type="common">yellow star-thistle</name>
    <dbReference type="NCBI Taxonomy" id="347529"/>
    <lineage>
        <taxon>Eukaryota</taxon>
        <taxon>Viridiplantae</taxon>
        <taxon>Streptophyta</taxon>
        <taxon>Embryophyta</taxon>
        <taxon>Tracheophyta</taxon>
        <taxon>Spermatophyta</taxon>
        <taxon>Magnoliopsida</taxon>
        <taxon>eudicotyledons</taxon>
        <taxon>Gunneridae</taxon>
        <taxon>Pentapetalae</taxon>
        <taxon>asterids</taxon>
        <taxon>campanulids</taxon>
        <taxon>Asterales</taxon>
        <taxon>Asteraceae</taxon>
        <taxon>Carduoideae</taxon>
        <taxon>Cardueae</taxon>
        <taxon>Centaureinae</taxon>
        <taxon>Centaurea</taxon>
    </lineage>
</organism>
<gene>
    <name evidence="1" type="ORF">OSB04_001747</name>
</gene>
<comment type="caution">
    <text evidence="1">The sequence shown here is derived from an EMBL/GenBank/DDBJ whole genome shotgun (WGS) entry which is preliminary data.</text>
</comment>
<evidence type="ECO:0000313" key="1">
    <source>
        <dbReference type="EMBL" id="KAJ9565781.1"/>
    </source>
</evidence>
<accession>A0AA38U252</accession>
<proteinExistence type="predicted"/>
<reference evidence="1" key="1">
    <citation type="submission" date="2023-03" db="EMBL/GenBank/DDBJ databases">
        <title>Chromosome-scale reference genome and RAD-based genetic map of yellow starthistle (Centaurea solstitialis) reveal putative structural variation and QTLs associated with invader traits.</title>
        <authorList>
            <person name="Reatini B."/>
            <person name="Cang F.A."/>
            <person name="Jiang Q."/>
            <person name="Mckibben M.T.W."/>
            <person name="Barker M.S."/>
            <person name="Rieseberg L.H."/>
            <person name="Dlugosch K.M."/>
        </authorList>
    </citation>
    <scope>NUCLEOTIDE SEQUENCE</scope>
    <source>
        <strain evidence="1">CAN-66</strain>
        <tissue evidence="1">Leaf</tissue>
    </source>
</reference>